<dbReference type="PANTHER" id="PTHR46577:SF1">
    <property type="entry name" value="HTH-TYPE TRANSCRIPTIONAL REGULATORY PROTEIN GABR"/>
    <property type="match status" value="1"/>
</dbReference>
<dbReference type="PROSITE" id="PS50949">
    <property type="entry name" value="HTH_GNTR"/>
    <property type="match status" value="1"/>
</dbReference>
<dbReference type="InterPro" id="IPR051446">
    <property type="entry name" value="HTH_trans_reg/aminotransferase"/>
</dbReference>
<reference evidence="7 8" key="1">
    <citation type="submission" date="2019-03" db="EMBL/GenBank/DDBJ databases">
        <title>Genomic Encyclopedia of Type Strains, Phase IV (KMG-IV): sequencing the most valuable type-strain genomes for metagenomic binning, comparative biology and taxonomic classification.</title>
        <authorList>
            <person name="Goeker M."/>
        </authorList>
    </citation>
    <scope>NUCLEOTIDE SEQUENCE [LARGE SCALE GENOMIC DNA]</scope>
    <source>
        <strain evidence="7 8">DSM 15969</strain>
    </source>
</reference>
<keyword evidence="8" id="KW-1185">Reference proteome</keyword>
<keyword evidence="4 7" id="KW-0238">DNA-binding</keyword>
<dbReference type="AlphaFoldDB" id="A0A4R1Q4S5"/>
<dbReference type="Proteomes" id="UP000295063">
    <property type="component" value="Unassembled WGS sequence"/>
</dbReference>
<evidence type="ECO:0000313" key="8">
    <source>
        <dbReference type="Proteomes" id="UP000295063"/>
    </source>
</evidence>
<keyword evidence="2" id="KW-0663">Pyridoxal phosphate</keyword>
<dbReference type="EMBL" id="SLUI01000002">
    <property type="protein sequence ID" value="TCL39287.1"/>
    <property type="molecule type" value="Genomic_DNA"/>
</dbReference>
<dbReference type="Pfam" id="PF00392">
    <property type="entry name" value="GntR"/>
    <property type="match status" value="1"/>
</dbReference>
<gene>
    <name evidence="7" type="ORF">EV210_102201</name>
</gene>
<dbReference type="PANTHER" id="PTHR46577">
    <property type="entry name" value="HTH-TYPE TRANSCRIPTIONAL REGULATORY PROTEIN GABR"/>
    <property type="match status" value="1"/>
</dbReference>
<dbReference type="SUPFAM" id="SSF46785">
    <property type="entry name" value="Winged helix' DNA-binding domain"/>
    <property type="match status" value="1"/>
</dbReference>
<dbReference type="Gene3D" id="1.10.10.10">
    <property type="entry name" value="Winged helix-like DNA-binding domain superfamily/Winged helix DNA-binding domain"/>
    <property type="match status" value="1"/>
</dbReference>
<dbReference type="InterPro" id="IPR036390">
    <property type="entry name" value="WH_DNA-bd_sf"/>
</dbReference>
<dbReference type="Pfam" id="PF00155">
    <property type="entry name" value="Aminotran_1_2"/>
    <property type="match status" value="1"/>
</dbReference>
<evidence type="ECO:0000256" key="2">
    <source>
        <dbReference type="ARBA" id="ARBA00022898"/>
    </source>
</evidence>
<organism evidence="7 8">
    <name type="scientific">Anaerospora hongkongensis</name>
    <dbReference type="NCBI Taxonomy" id="244830"/>
    <lineage>
        <taxon>Bacteria</taxon>
        <taxon>Bacillati</taxon>
        <taxon>Bacillota</taxon>
        <taxon>Negativicutes</taxon>
        <taxon>Selenomonadales</taxon>
        <taxon>Sporomusaceae</taxon>
        <taxon>Anaerospora</taxon>
    </lineage>
</organism>
<dbReference type="Gene3D" id="3.40.640.10">
    <property type="entry name" value="Type I PLP-dependent aspartate aminotransferase-like (Major domain)"/>
    <property type="match status" value="1"/>
</dbReference>
<dbReference type="RefSeq" id="WP_132076343.1">
    <property type="nucleotide sequence ID" value="NZ_SLUI01000002.1"/>
</dbReference>
<sequence>MKPAYEKIADDIEREIREGKFRSRERLPSIREVCATYQVSKNTAVNAYHILKSKHLVYSIPQSGCYILEQRFKVEQPSAAVIDFSRGNPLLGNVFTPDLKHCLDRAIDICNTNSSDWHELYGVPSLRKLLPKYLADFQVFTTPENIFVNLGVQQALNILHNMSFPNKKDVILIEQPTYRYYSNYLKSNGAKILGIPREQAGIDINLLEDIFKKEKIKFFYTVPNSHNPLGTCYSKEQRKAIAQLAEKYDVYIVEDDYFGDVLLGDYGDPIYSYGDFKHHIYLKSFIKIIPWIRIGISVIPTHLLPLFTEQVRCSYYNSYFSPSLVSQSTLEIYIRSNLLHKHVASIKKELALRLECLKTHFADAAKYGAAWVGGESGFYCYLMLPNYINEIQFVENLKRRGILVTPGAECFLNERYYKKGIRVSVARTNVSEINRGVLEIYKELSRHSECKYSLY</sequence>
<dbReference type="GO" id="GO:0030170">
    <property type="term" value="F:pyridoxal phosphate binding"/>
    <property type="evidence" value="ECO:0007669"/>
    <property type="project" value="InterPro"/>
</dbReference>
<evidence type="ECO:0000259" key="6">
    <source>
        <dbReference type="PROSITE" id="PS50949"/>
    </source>
</evidence>
<evidence type="ECO:0000256" key="4">
    <source>
        <dbReference type="ARBA" id="ARBA00023125"/>
    </source>
</evidence>
<comment type="similarity">
    <text evidence="1">In the C-terminal section; belongs to the class-I pyridoxal-phosphate-dependent aminotransferase family.</text>
</comment>
<dbReference type="InterPro" id="IPR015424">
    <property type="entry name" value="PyrdxlP-dep_Trfase"/>
</dbReference>
<accession>A0A4R1Q4S5</accession>
<dbReference type="SUPFAM" id="SSF53383">
    <property type="entry name" value="PLP-dependent transferases"/>
    <property type="match status" value="1"/>
</dbReference>
<evidence type="ECO:0000256" key="3">
    <source>
        <dbReference type="ARBA" id="ARBA00023015"/>
    </source>
</evidence>
<name>A0A4R1Q4S5_9FIRM</name>
<dbReference type="SMART" id="SM00345">
    <property type="entry name" value="HTH_GNTR"/>
    <property type="match status" value="1"/>
</dbReference>
<keyword evidence="3" id="KW-0805">Transcription regulation</keyword>
<dbReference type="InterPro" id="IPR036388">
    <property type="entry name" value="WH-like_DNA-bd_sf"/>
</dbReference>
<dbReference type="GO" id="GO:0003700">
    <property type="term" value="F:DNA-binding transcription factor activity"/>
    <property type="evidence" value="ECO:0007669"/>
    <property type="project" value="InterPro"/>
</dbReference>
<dbReference type="InterPro" id="IPR015421">
    <property type="entry name" value="PyrdxlP-dep_Trfase_major"/>
</dbReference>
<evidence type="ECO:0000313" key="7">
    <source>
        <dbReference type="EMBL" id="TCL39287.1"/>
    </source>
</evidence>
<proteinExistence type="inferred from homology"/>
<evidence type="ECO:0000256" key="1">
    <source>
        <dbReference type="ARBA" id="ARBA00005384"/>
    </source>
</evidence>
<dbReference type="InterPro" id="IPR004839">
    <property type="entry name" value="Aminotransferase_I/II_large"/>
</dbReference>
<comment type="caution">
    <text evidence="7">The sequence shown here is derived from an EMBL/GenBank/DDBJ whole genome shotgun (WGS) entry which is preliminary data.</text>
</comment>
<keyword evidence="5" id="KW-0804">Transcription</keyword>
<dbReference type="InterPro" id="IPR000524">
    <property type="entry name" value="Tscrpt_reg_HTH_GntR"/>
</dbReference>
<dbReference type="CDD" id="cd07377">
    <property type="entry name" value="WHTH_GntR"/>
    <property type="match status" value="1"/>
</dbReference>
<dbReference type="CDD" id="cd00609">
    <property type="entry name" value="AAT_like"/>
    <property type="match status" value="1"/>
</dbReference>
<evidence type="ECO:0000256" key="5">
    <source>
        <dbReference type="ARBA" id="ARBA00023163"/>
    </source>
</evidence>
<feature type="domain" description="HTH gntR-type" evidence="6">
    <location>
        <begin position="2"/>
        <end position="70"/>
    </location>
</feature>
<dbReference type="GO" id="GO:0003677">
    <property type="term" value="F:DNA binding"/>
    <property type="evidence" value="ECO:0007669"/>
    <property type="project" value="UniProtKB-KW"/>
</dbReference>
<dbReference type="OrthoDB" id="9802601at2"/>
<protein>
    <submittedName>
        <fullName evidence="7">DNA-binding transcriptional MocR family regulator</fullName>
    </submittedName>
</protein>